<evidence type="ECO:0000313" key="1">
    <source>
        <dbReference type="EMBL" id="VVT07303.1"/>
    </source>
</evidence>
<dbReference type="EMBL" id="CABVLI010000033">
    <property type="protein sequence ID" value="VVT07303.1"/>
    <property type="molecule type" value="Genomic_DNA"/>
</dbReference>
<evidence type="ECO:0000313" key="2">
    <source>
        <dbReference type="Proteomes" id="UP000326857"/>
    </source>
</evidence>
<dbReference type="AlphaFoldDB" id="A0A5E7YPT8"/>
<organism evidence="1 2">
    <name type="scientific">Sphingomonas aurantiaca</name>
    <dbReference type="NCBI Taxonomy" id="185949"/>
    <lineage>
        <taxon>Bacteria</taxon>
        <taxon>Pseudomonadati</taxon>
        <taxon>Pseudomonadota</taxon>
        <taxon>Alphaproteobacteria</taxon>
        <taxon>Sphingomonadales</taxon>
        <taxon>Sphingomonadaceae</taxon>
        <taxon>Sphingomonas</taxon>
    </lineage>
</organism>
<dbReference type="RefSeq" id="WP_151990331.1">
    <property type="nucleotide sequence ID" value="NZ_LR701528.1"/>
</dbReference>
<gene>
    <name evidence="1" type="ORF">SPHINGO391_390035</name>
</gene>
<reference evidence="1 2" key="1">
    <citation type="submission" date="2019-09" db="EMBL/GenBank/DDBJ databases">
        <authorList>
            <person name="Dittami M. S."/>
        </authorList>
    </citation>
    <scope>NUCLEOTIDE SEQUENCE [LARGE SCALE GENOMIC DNA]</scope>
    <source>
        <strain evidence="1">SPHINGO391</strain>
    </source>
</reference>
<accession>A0A5E7YPT8</accession>
<protein>
    <submittedName>
        <fullName evidence="1">Uncharacterized protein</fullName>
    </submittedName>
</protein>
<proteinExistence type="predicted"/>
<name>A0A5E7YPT8_9SPHN</name>
<dbReference type="Proteomes" id="UP000326857">
    <property type="component" value="Unassembled WGS sequence"/>
</dbReference>
<sequence>MATASLEPRIAAANAPSRRNLLGMIALAPVAALPMPALASRVSCSTWDHLMRTYLAAKAASDRYEATVYQPALARIERVAPFPDMTFRVPDRTGYSPVFRVRETNFEEWENHFNPLYRQPAIEIEAKWLANKAANESVGMDQIEERAEHLVGVVDEAESALLKEPAPNRRALLWKLEQLFGEDACGADGFSAGWSVTVIEPLMTDARHLLGDA</sequence>